<dbReference type="SUPFAM" id="SSF52540">
    <property type="entry name" value="P-loop containing nucleoside triphosphate hydrolases"/>
    <property type="match status" value="1"/>
</dbReference>
<dbReference type="Gene3D" id="3.40.50.300">
    <property type="entry name" value="P-loop containing nucleotide triphosphate hydrolases"/>
    <property type="match status" value="1"/>
</dbReference>
<dbReference type="PIRSF" id="PIRSF009320">
    <property type="entry name" value="Nuc_binding_HP_1000"/>
    <property type="match status" value="1"/>
</dbReference>
<dbReference type="CDD" id="cd02042">
    <property type="entry name" value="ParAB_family"/>
    <property type="match status" value="1"/>
</dbReference>
<protein>
    <submittedName>
        <fullName evidence="2">Chromosome (Plasmid) partitioning protein ParA</fullName>
    </submittedName>
</protein>
<accession>A0A1X6XNP0</accession>
<dbReference type="InterPro" id="IPR050678">
    <property type="entry name" value="DNA_Partitioning_ATPase"/>
</dbReference>
<organism evidence="2 3">
    <name type="scientific">Brevibacterium yomogidense</name>
    <dbReference type="NCBI Taxonomy" id="946573"/>
    <lineage>
        <taxon>Bacteria</taxon>
        <taxon>Bacillati</taxon>
        <taxon>Actinomycetota</taxon>
        <taxon>Actinomycetes</taxon>
        <taxon>Micrococcales</taxon>
        <taxon>Brevibacteriaceae</taxon>
        <taxon>Brevibacterium</taxon>
    </lineage>
</organism>
<proteinExistence type="predicted"/>
<dbReference type="InterPro" id="IPR002586">
    <property type="entry name" value="CobQ/CobB/MinD/ParA_Nub-bd_dom"/>
</dbReference>
<evidence type="ECO:0000313" key="2">
    <source>
        <dbReference type="EMBL" id="SLN00945.1"/>
    </source>
</evidence>
<evidence type="ECO:0000313" key="3">
    <source>
        <dbReference type="Proteomes" id="UP000196581"/>
    </source>
</evidence>
<dbReference type="PANTHER" id="PTHR13696">
    <property type="entry name" value="P-LOOP CONTAINING NUCLEOSIDE TRIPHOSPHATE HYDROLASE"/>
    <property type="match status" value="1"/>
</dbReference>
<name>A0A1X6XNP0_9MICO</name>
<dbReference type="EMBL" id="FWFF01000020">
    <property type="protein sequence ID" value="SLN00945.1"/>
    <property type="molecule type" value="Genomic_DNA"/>
</dbReference>
<feature type="domain" description="CobQ/CobB/MinD/ParA nucleotide binding" evidence="1">
    <location>
        <begin position="2"/>
        <end position="165"/>
    </location>
</feature>
<sequence length="188" mass="19423">MKGGVGKTTTAIYLATALARTGETVTVLDADPQGSASEWADLADALGAPLPFSVQSANLRTLGNLTPSDGHVVIDTPPGGADTIRAAVDAADLVIAPVTPSAMDVSRTWATLDGVAHGAPAVVLLTRFAKGEDLSWETLTALRTAEDVPLFAALIHRRSVLARSANGPIAADLLNYDRVLTESKEVLA</sequence>
<dbReference type="AlphaFoldDB" id="A0A1X6XNP0"/>
<evidence type="ECO:0000259" key="1">
    <source>
        <dbReference type="Pfam" id="PF01656"/>
    </source>
</evidence>
<reference evidence="3" key="1">
    <citation type="submission" date="2017-02" db="EMBL/GenBank/DDBJ databases">
        <authorList>
            <person name="Dridi B."/>
        </authorList>
    </citation>
    <scope>NUCLEOTIDE SEQUENCE [LARGE SCALE GENOMIC DNA]</scope>
    <source>
        <strain evidence="3">B Co 03.10</strain>
    </source>
</reference>
<dbReference type="Proteomes" id="UP000196581">
    <property type="component" value="Unassembled WGS sequence"/>
</dbReference>
<dbReference type="InterPro" id="IPR027417">
    <property type="entry name" value="P-loop_NTPase"/>
</dbReference>
<dbReference type="Pfam" id="PF01656">
    <property type="entry name" value="CbiA"/>
    <property type="match status" value="1"/>
</dbReference>
<gene>
    <name evidence="2" type="ORF">FM105_13845</name>
</gene>
<keyword evidence="3" id="KW-1185">Reference proteome</keyword>
<dbReference type="PANTHER" id="PTHR13696:SF99">
    <property type="entry name" value="COBYRINIC ACID AC-DIAMIDE SYNTHASE"/>
    <property type="match status" value="1"/>
</dbReference>